<dbReference type="PANTHER" id="PTHR30023:SF0">
    <property type="entry name" value="PENICILLIN-SENSITIVE CARBOXYPEPTIDASE A"/>
    <property type="match status" value="1"/>
</dbReference>
<dbReference type="GO" id="GO:0000270">
    <property type="term" value="P:peptidoglycan metabolic process"/>
    <property type="evidence" value="ECO:0007669"/>
    <property type="project" value="TreeGrafter"/>
</dbReference>
<dbReference type="Proteomes" id="UP000615796">
    <property type="component" value="Unassembled WGS sequence"/>
</dbReference>
<dbReference type="NCBIfam" id="TIGR00666">
    <property type="entry name" value="PBP4"/>
    <property type="match status" value="1"/>
</dbReference>
<keyword evidence="3" id="KW-0812">Transmembrane</keyword>
<evidence type="ECO:0000256" key="3">
    <source>
        <dbReference type="SAM" id="Phobius"/>
    </source>
</evidence>
<dbReference type="Pfam" id="PF02113">
    <property type="entry name" value="Peptidase_S13"/>
    <property type="match status" value="1"/>
</dbReference>
<evidence type="ECO:0000256" key="2">
    <source>
        <dbReference type="ARBA" id="ARBA00022801"/>
    </source>
</evidence>
<dbReference type="SUPFAM" id="SSF56601">
    <property type="entry name" value="beta-lactamase/transpeptidase-like"/>
    <property type="match status" value="1"/>
</dbReference>
<reference evidence="4" key="1">
    <citation type="submission" date="2020-08" db="EMBL/GenBank/DDBJ databases">
        <title>Genome Sequencing and Pan-Genome Analysis of Migratory bird Vibrio Strains, Inner Mongolia.</title>
        <authorList>
            <person name="Zheng L."/>
        </authorList>
    </citation>
    <scope>NUCLEOTIDE SEQUENCE</scope>
    <source>
        <strain evidence="4">M13F</strain>
    </source>
</reference>
<keyword evidence="2 4" id="KW-0378">Hydrolase</keyword>
<dbReference type="EC" id="3.4.16.4" evidence="4"/>
<protein>
    <submittedName>
        <fullName evidence="4">Serine-type D-Ala-D-Ala carboxypeptidase</fullName>
        <ecNumber evidence="4">3.4.16.4</ecNumber>
        <ecNumber evidence="4">3.4.21.-</ecNumber>
    </submittedName>
</protein>
<organism evidence="4 5">
    <name type="scientific">Vibrio metschnikovii</name>
    <dbReference type="NCBI Taxonomy" id="28172"/>
    <lineage>
        <taxon>Bacteria</taxon>
        <taxon>Pseudomonadati</taxon>
        <taxon>Pseudomonadota</taxon>
        <taxon>Gammaproteobacteria</taxon>
        <taxon>Vibrionales</taxon>
        <taxon>Vibrionaceae</taxon>
        <taxon>Vibrio</taxon>
    </lineage>
</organism>
<dbReference type="AlphaFoldDB" id="A0A9X0RBV4"/>
<accession>A0A9X0RBV4</accession>
<dbReference type="PRINTS" id="PR00922">
    <property type="entry name" value="DADACBPTASE3"/>
</dbReference>
<evidence type="ECO:0000256" key="1">
    <source>
        <dbReference type="ARBA" id="ARBA00006096"/>
    </source>
</evidence>
<dbReference type="GO" id="GO:0006508">
    <property type="term" value="P:proteolysis"/>
    <property type="evidence" value="ECO:0007669"/>
    <property type="project" value="InterPro"/>
</dbReference>
<dbReference type="RefSeq" id="WP_187026370.1">
    <property type="nucleotide sequence ID" value="NZ_JACRUP010000007.1"/>
</dbReference>
<dbReference type="EC" id="3.4.21.-" evidence="4"/>
<dbReference type="GO" id="GO:0009002">
    <property type="term" value="F:serine-type D-Ala-D-Ala carboxypeptidase activity"/>
    <property type="evidence" value="ECO:0007669"/>
    <property type="project" value="UniProtKB-EC"/>
</dbReference>
<dbReference type="Gene3D" id="3.40.710.10">
    <property type="entry name" value="DD-peptidase/beta-lactamase superfamily"/>
    <property type="match status" value="1"/>
</dbReference>
<evidence type="ECO:0000313" key="5">
    <source>
        <dbReference type="Proteomes" id="UP000615796"/>
    </source>
</evidence>
<comment type="similarity">
    <text evidence="1">Belongs to the peptidase S13 family.</text>
</comment>
<dbReference type="InterPro" id="IPR000667">
    <property type="entry name" value="Peptidase_S13"/>
</dbReference>
<dbReference type="NCBIfam" id="NF008322">
    <property type="entry name" value="PRK11113.1"/>
    <property type="match status" value="1"/>
</dbReference>
<keyword evidence="4" id="KW-0121">Carboxypeptidase</keyword>
<keyword evidence="5" id="KW-1185">Reference proteome</keyword>
<evidence type="ECO:0000313" key="4">
    <source>
        <dbReference type="EMBL" id="MBC5851640.1"/>
    </source>
</evidence>
<name>A0A9X0RBV4_VIBME</name>
<dbReference type="EMBL" id="JACRUP010000007">
    <property type="protein sequence ID" value="MBC5851640.1"/>
    <property type="molecule type" value="Genomic_DNA"/>
</dbReference>
<keyword evidence="3" id="KW-1133">Transmembrane helix</keyword>
<feature type="transmembrane region" description="Helical" evidence="3">
    <location>
        <begin position="7"/>
        <end position="25"/>
    </location>
</feature>
<comment type="caution">
    <text evidence="4">The sequence shown here is derived from an EMBL/GenBank/DDBJ whole genome shotgun (WGS) entry which is preliminary data.</text>
</comment>
<proteinExistence type="inferred from homology"/>
<sequence>MHCLWRYLSSIFMLSYLFIVLPVWADFEQAKAQLPTGTRSGLVSQLLNEQQTVNQYTDGYFPPASTLKIITALASQLELGEQFRFTTELRADNNQLALIFSGDPTLTTANLRQLFSQYRSKHGRKISGDIWLDISQFSGYQRAVGWPWDSLGVCYSAPVSAVNLDGNCIQASIYTQDNGSTRVYVPPHYPVHVSSEAKTVSQALQQSLHCDLELIATPNNHYQLSGCLAEREQPLPLRFAVQNPELYAQRVIHQLLRQLGIHLEGDIKIGQPPEIQTMASIAIHRSAALPELLKIMLQDSNNLIADSLTKTLGQHFFLQPGSFANGTEAMKQIIFANTGIDLQDAQLVDGSGLSRNNRLRLESMRQILAYLAAHDQQLSLLSLLPTAGESGTLLYRRSMRHSSVRGQLIAKSGSLYGTHNMAGFVVNEQGKPLSLFIQYVTDYFPSTANAHLPIEPPITQFELRFYQDVINMAHGQ</sequence>
<dbReference type="PANTHER" id="PTHR30023">
    <property type="entry name" value="D-ALANYL-D-ALANINE CARBOXYPEPTIDASE"/>
    <property type="match status" value="1"/>
</dbReference>
<dbReference type="InterPro" id="IPR012338">
    <property type="entry name" value="Beta-lactam/transpept-like"/>
</dbReference>
<dbReference type="Gene3D" id="3.50.80.20">
    <property type="entry name" value="D-Ala-D-Ala carboxypeptidase C, peptidase S13"/>
    <property type="match status" value="1"/>
</dbReference>
<gene>
    <name evidence="4" type="primary">dacB</name>
    <name evidence="4" type="ORF">H8Q88_12075</name>
</gene>
<keyword evidence="3" id="KW-0472">Membrane</keyword>
<keyword evidence="4" id="KW-0645">Protease</keyword>